<dbReference type="RefSeq" id="WP_345697057.1">
    <property type="nucleotide sequence ID" value="NZ_BAABIS010000001.1"/>
</dbReference>
<protein>
    <submittedName>
        <fullName evidence="3">Uncharacterized protein</fullName>
    </submittedName>
</protein>
<feature type="compositionally biased region" description="Pro residues" evidence="1">
    <location>
        <begin position="24"/>
        <end position="48"/>
    </location>
</feature>
<name>A0ABP9DQ21_9ACTN</name>
<reference evidence="4" key="1">
    <citation type="journal article" date="2019" name="Int. J. Syst. Evol. Microbiol.">
        <title>The Global Catalogue of Microorganisms (GCM) 10K type strain sequencing project: providing services to taxonomists for standard genome sequencing and annotation.</title>
        <authorList>
            <consortium name="The Broad Institute Genomics Platform"/>
            <consortium name="The Broad Institute Genome Sequencing Center for Infectious Disease"/>
            <person name="Wu L."/>
            <person name="Ma J."/>
        </authorList>
    </citation>
    <scope>NUCLEOTIDE SEQUENCE [LARGE SCALE GENOMIC DNA]</scope>
    <source>
        <strain evidence="4">JCM 13006</strain>
    </source>
</reference>
<feature type="region of interest" description="Disordered" evidence="1">
    <location>
        <begin position="1"/>
        <end position="93"/>
    </location>
</feature>
<dbReference type="EMBL" id="BAABIS010000001">
    <property type="protein sequence ID" value="GAA4848708.1"/>
    <property type="molecule type" value="Genomic_DNA"/>
</dbReference>
<sequence length="302" mass="30836">MYGQGQGQQYPPQGQPQQPWGQPQQPPGVPNYGAPQPPYGQPQQPAPPYGGQQPPSYGYPQQQPPQQQPYPPQQPFPQQQGQPGYGYQPPAPPKRGNGLLIGLVIGVLVLGGGAAAWALSGDDSPGGGGGTTAGSGIGGKYKVVAADTVPGGYTKKSSSDRGAVTGAEGLATLEASTGAVYQKSPAELLILGGSWGTVKDPDALITLGVGQAVKGSGDEKLTWKKEPTAVDAKDPKDPGGKLRCGVATSGKADIPVCIWANHATFGTVSFVNTLPTGGTSLLTQAQAADRARQVRDAVVVAK</sequence>
<feature type="compositionally biased region" description="Low complexity" evidence="1">
    <location>
        <begin position="7"/>
        <end position="23"/>
    </location>
</feature>
<organism evidence="3 4">
    <name type="scientific">Kitasatospora terrestris</name>
    <dbReference type="NCBI Taxonomy" id="258051"/>
    <lineage>
        <taxon>Bacteria</taxon>
        <taxon>Bacillati</taxon>
        <taxon>Actinomycetota</taxon>
        <taxon>Actinomycetes</taxon>
        <taxon>Kitasatosporales</taxon>
        <taxon>Streptomycetaceae</taxon>
        <taxon>Kitasatospora</taxon>
    </lineage>
</organism>
<keyword evidence="2" id="KW-0472">Membrane</keyword>
<keyword evidence="2" id="KW-0812">Transmembrane</keyword>
<evidence type="ECO:0000313" key="3">
    <source>
        <dbReference type="EMBL" id="GAA4848708.1"/>
    </source>
</evidence>
<evidence type="ECO:0000313" key="4">
    <source>
        <dbReference type="Proteomes" id="UP001501752"/>
    </source>
</evidence>
<feature type="compositionally biased region" description="Low complexity" evidence="1">
    <location>
        <begin position="76"/>
        <end position="88"/>
    </location>
</feature>
<keyword evidence="4" id="KW-1185">Reference proteome</keyword>
<keyword evidence="2" id="KW-1133">Transmembrane helix</keyword>
<accession>A0ABP9DQ21</accession>
<gene>
    <name evidence="3" type="ORF">GCM10023235_26910</name>
</gene>
<feature type="transmembrane region" description="Helical" evidence="2">
    <location>
        <begin position="98"/>
        <end position="119"/>
    </location>
</feature>
<comment type="caution">
    <text evidence="3">The sequence shown here is derived from an EMBL/GenBank/DDBJ whole genome shotgun (WGS) entry which is preliminary data.</text>
</comment>
<evidence type="ECO:0000256" key="2">
    <source>
        <dbReference type="SAM" id="Phobius"/>
    </source>
</evidence>
<dbReference type="Proteomes" id="UP001501752">
    <property type="component" value="Unassembled WGS sequence"/>
</dbReference>
<feature type="compositionally biased region" description="Pro residues" evidence="1">
    <location>
        <begin position="62"/>
        <end position="75"/>
    </location>
</feature>
<evidence type="ECO:0000256" key="1">
    <source>
        <dbReference type="SAM" id="MobiDB-lite"/>
    </source>
</evidence>
<proteinExistence type="predicted"/>
<feature type="compositionally biased region" description="Low complexity" evidence="1">
    <location>
        <begin position="49"/>
        <end position="61"/>
    </location>
</feature>